<organism evidence="1 2">
    <name type="scientific">Anopheles albimanus</name>
    <name type="common">New world malaria mosquito</name>
    <dbReference type="NCBI Taxonomy" id="7167"/>
    <lineage>
        <taxon>Eukaryota</taxon>
        <taxon>Metazoa</taxon>
        <taxon>Ecdysozoa</taxon>
        <taxon>Arthropoda</taxon>
        <taxon>Hexapoda</taxon>
        <taxon>Insecta</taxon>
        <taxon>Pterygota</taxon>
        <taxon>Neoptera</taxon>
        <taxon>Endopterygota</taxon>
        <taxon>Diptera</taxon>
        <taxon>Nematocera</taxon>
        <taxon>Culicoidea</taxon>
        <taxon>Culicidae</taxon>
        <taxon>Anophelinae</taxon>
        <taxon>Anopheles</taxon>
    </lineage>
</organism>
<protein>
    <submittedName>
        <fullName evidence="1">Uncharacterized protein</fullName>
    </submittedName>
</protein>
<keyword evidence="2" id="KW-1185">Reference proteome</keyword>
<dbReference type="AlphaFoldDB" id="A0A182FXB1"/>
<dbReference type="Proteomes" id="UP000069272">
    <property type="component" value="Chromosome 2R"/>
</dbReference>
<reference evidence="1 2" key="1">
    <citation type="journal article" date="2017" name="G3 (Bethesda)">
        <title>The Physical Genome Mapping of Anopheles albimanus Corrected Scaffold Misassemblies and Identified Interarm Rearrangements in Genus Anopheles.</title>
        <authorList>
            <person name="Artemov G.N."/>
            <person name="Peery A.N."/>
            <person name="Jiang X."/>
            <person name="Tu Z."/>
            <person name="Stegniy V.N."/>
            <person name="Sharakhova M.V."/>
            <person name="Sharakhov I.V."/>
        </authorList>
    </citation>
    <scope>NUCLEOTIDE SEQUENCE [LARGE SCALE GENOMIC DNA]</scope>
    <source>
        <strain evidence="1 2">ALBI9_A</strain>
    </source>
</reference>
<proteinExistence type="predicted"/>
<reference evidence="1" key="2">
    <citation type="submission" date="2022-08" db="UniProtKB">
        <authorList>
            <consortium name="EnsemblMetazoa"/>
        </authorList>
    </citation>
    <scope>IDENTIFICATION</scope>
    <source>
        <strain evidence="1">STECLA/ALBI9_A</strain>
    </source>
</reference>
<evidence type="ECO:0000313" key="2">
    <source>
        <dbReference type="Proteomes" id="UP000069272"/>
    </source>
</evidence>
<sequence>PNRISKVRRPLAARTVGKTRKQYIPLKFTRCGNNNYATISSFPINSFD</sequence>
<dbReference type="VEuPathDB" id="VectorBase:AALB014283"/>
<accession>A0A182FXB1</accession>
<evidence type="ECO:0000313" key="1">
    <source>
        <dbReference type="EnsemblMetazoa" id="AALB014283-PA"/>
    </source>
</evidence>
<name>A0A182FXB1_ANOAL</name>
<dbReference type="EnsemblMetazoa" id="AALB014283-RA">
    <property type="protein sequence ID" value="AALB014283-PA"/>
    <property type="gene ID" value="AALB014283"/>
</dbReference>